<organism evidence="2 3">
    <name type="scientific">Orrella daihaiensis</name>
    <dbReference type="NCBI Taxonomy" id="2782176"/>
    <lineage>
        <taxon>Bacteria</taxon>
        <taxon>Pseudomonadati</taxon>
        <taxon>Pseudomonadota</taxon>
        <taxon>Betaproteobacteria</taxon>
        <taxon>Burkholderiales</taxon>
        <taxon>Alcaligenaceae</taxon>
        <taxon>Orrella</taxon>
    </lineage>
</organism>
<evidence type="ECO:0000259" key="1">
    <source>
        <dbReference type="Pfam" id="PF02954"/>
    </source>
</evidence>
<accession>A0ABY4AJV5</accession>
<dbReference type="Gene3D" id="1.10.10.60">
    <property type="entry name" value="Homeodomain-like"/>
    <property type="match status" value="1"/>
</dbReference>
<dbReference type="RefSeq" id="WP_243478638.1">
    <property type="nucleotide sequence ID" value="NZ_CP063982.1"/>
</dbReference>
<proteinExistence type="predicted"/>
<sequence>MRQHIDLAWLSRADHQSWFERTLTGLRPALSRVRLHELNWLADFELARDQNQRAEESAQVLANAVVDLRRYDALLITVSLDTLVWTRRCLAALPKTPVVPIIGMLEGLQSGAMIDLLELGMADFVQPAVCPHEFRARLIAVVCRAPRYFPLREPTVGIAPTLIDPRNPACTDPRIRPEPPAERLAVSHLAWPTVPFQENKQRIIALFEKQYLMLTLRRANGNITQAARLAQKDRRSYWELMRRHNITSDGQD</sequence>
<protein>
    <recommendedName>
        <fullName evidence="1">DNA binding HTH domain-containing protein</fullName>
    </recommendedName>
</protein>
<feature type="domain" description="DNA binding HTH" evidence="1">
    <location>
        <begin position="204"/>
        <end position="229"/>
    </location>
</feature>
<dbReference type="InterPro" id="IPR009057">
    <property type="entry name" value="Homeodomain-like_sf"/>
</dbReference>
<name>A0ABY4AJV5_9BURK</name>
<dbReference type="EMBL" id="CP063982">
    <property type="protein sequence ID" value="UOD50238.1"/>
    <property type="molecule type" value="Genomic_DNA"/>
</dbReference>
<gene>
    <name evidence="2" type="ORF">DHf2319_12505</name>
</gene>
<dbReference type="InterPro" id="IPR002197">
    <property type="entry name" value="HTH_Fis"/>
</dbReference>
<evidence type="ECO:0000313" key="3">
    <source>
        <dbReference type="Proteomes" id="UP000831607"/>
    </source>
</evidence>
<evidence type="ECO:0000313" key="2">
    <source>
        <dbReference type="EMBL" id="UOD50238.1"/>
    </source>
</evidence>
<dbReference type="SUPFAM" id="SSF46689">
    <property type="entry name" value="Homeodomain-like"/>
    <property type="match status" value="1"/>
</dbReference>
<dbReference type="Pfam" id="PF02954">
    <property type="entry name" value="HTH_8"/>
    <property type="match status" value="1"/>
</dbReference>
<keyword evidence="3" id="KW-1185">Reference proteome</keyword>
<dbReference type="Proteomes" id="UP000831607">
    <property type="component" value="Chromosome"/>
</dbReference>
<reference evidence="2 3" key="1">
    <citation type="submission" date="2020-11" db="EMBL/GenBank/DDBJ databases">
        <title>Algicoccus daihaiensis sp.nov., isolated from Daihai Lake in Inner Mongolia.</title>
        <authorList>
            <person name="Kai J."/>
        </authorList>
    </citation>
    <scope>NUCLEOTIDE SEQUENCE [LARGE SCALE GENOMIC DNA]</scope>
    <source>
        <strain evidence="3">f23</strain>
    </source>
</reference>